<accession>V8FYT7</accession>
<keyword evidence="1" id="KW-1133">Transmembrane helix</keyword>
<dbReference type="OrthoDB" id="5405464at2"/>
<dbReference type="RefSeq" id="WP_023951926.1">
    <property type="nucleotide sequence ID" value="NZ_AYSV01000097.1"/>
</dbReference>
<reference evidence="2 3" key="1">
    <citation type="submission" date="2013-11" db="EMBL/GenBank/DDBJ databases">
        <title>Genomic analysis of Pelistega sp. HM-7.</title>
        <authorList>
            <person name="Kumbhare S.V."/>
            <person name="Shetty S.A."/>
            <person name="Sharma O."/>
            <person name="Dhotre D.P."/>
        </authorList>
    </citation>
    <scope>NUCLEOTIDE SEQUENCE [LARGE SCALE GENOMIC DNA]</scope>
    <source>
        <strain evidence="2 3">HM-7</strain>
    </source>
</reference>
<dbReference type="EMBL" id="AYSV01000097">
    <property type="protein sequence ID" value="ETD69335.1"/>
    <property type="molecule type" value="Genomic_DNA"/>
</dbReference>
<organism evidence="2 3">
    <name type="scientific">Pelistega indica</name>
    <dbReference type="NCBI Taxonomy" id="1414851"/>
    <lineage>
        <taxon>Bacteria</taxon>
        <taxon>Pseudomonadati</taxon>
        <taxon>Pseudomonadota</taxon>
        <taxon>Betaproteobacteria</taxon>
        <taxon>Burkholderiales</taxon>
        <taxon>Alcaligenaceae</taxon>
        <taxon>Pelistega</taxon>
    </lineage>
</organism>
<sequence length="123" mass="14244">MDNEVINRPNNSSANSENIQLKNSALYAKLVYGIYIISMFTGLPMFVGVIIAYIRRGDALGTIYESHFSSQIKIFWYSMIALAVAFLTYIILIGWLVLLLWYIWFIYKVIIGLMRCLDEKPLY</sequence>
<dbReference type="Proteomes" id="UP000018766">
    <property type="component" value="Unassembled WGS sequence"/>
</dbReference>
<gene>
    <name evidence="2" type="ORF">V757_09160</name>
</gene>
<keyword evidence="1" id="KW-0472">Membrane</keyword>
<protein>
    <submittedName>
        <fullName evidence="2">Molecular chaperone DnaJ</fullName>
    </submittedName>
</protein>
<keyword evidence="3" id="KW-1185">Reference proteome</keyword>
<dbReference type="AlphaFoldDB" id="V8FYT7"/>
<feature type="transmembrane region" description="Helical" evidence="1">
    <location>
        <begin position="32"/>
        <end position="54"/>
    </location>
</feature>
<feature type="transmembrane region" description="Helical" evidence="1">
    <location>
        <begin position="74"/>
        <end position="93"/>
    </location>
</feature>
<evidence type="ECO:0000313" key="2">
    <source>
        <dbReference type="EMBL" id="ETD69335.1"/>
    </source>
</evidence>
<proteinExistence type="predicted"/>
<evidence type="ECO:0000256" key="1">
    <source>
        <dbReference type="SAM" id="Phobius"/>
    </source>
</evidence>
<name>V8FYT7_9BURK</name>
<evidence type="ECO:0000313" key="3">
    <source>
        <dbReference type="Proteomes" id="UP000018766"/>
    </source>
</evidence>
<comment type="caution">
    <text evidence="2">The sequence shown here is derived from an EMBL/GenBank/DDBJ whole genome shotgun (WGS) entry which is preliminary data.</text>
</comment>
<keyword evidence="1" id="KW-0812">Transmembrane</keyword>